<dbReference type="Proteomes" id="UP000682308">
    <property type="component" value="Unassembled WGS sequence"/>
</dbReference>
<accession>A0A941FIF7</accession>
<evidence type="ECO:0000256" key="1">
    <source>
        <dbReference type="SAM" id="MobiDB-lite"/>
    </source>
</evidence>
<feature type="region of interest" description="Disordered" evidence="1">
    <location>
        <begin position="62"/>
        <end position="85"/>
    </location>
</feature>
<protein>
    <submittedName>
        <fullName evidence="2">Uncharacterized protein</fullName>
    </submittedName>
</protein>
<comment type="caution">
    <text evidence="2">The sequence shown here is derived from an EMBL/GenBank/DDBJ whole genome shotgun (WGS) entry which is preliminary data.</text>
</comment>
<name>A0A941FIF7_9ACTN</name>
<gene>
    <name evidence="2" type="ORF">KEF29_29460</name>
</gene>
<organism evidence="2 3">
    <name type="scientific">Streptomyces tuirus</name>
    <dbReference type="NCBI Taxonomy" id="68278"/>
    <lineage>
        <taxon>Bacteria</taxon>
        <taxon>Bacillati</taxon>
        <taxon>Actinomycetota</taxon>
        <taxon>Actinomycetes</taxon>
        <taxon>Kitasatosporales</taxon>
        <taxon>Streptomycetaceae</taxon>
        <taxon>Streptomyces</taxon>
    </lineage>
</organism>
<keyword evidence="3" id="KW-1185">Reference proteome</keyword>
<dbReference type="InterPro" id="IPR015421">
    <property type="entry name" value="PyrdxlP-dep_Trfase_major"/>
</dbReference>
<dbReference type="InterPro" id="IPR015424">
    <property type="entry name" value="PyrdxlP-dep_Trfase"/>
</dbReference>
<proteinExistence type="predicted"/>
<evidence type="ECO:0000313" key="2">
    <source>
        <dbReference type="EMBL" id="MBR8642130.1"/>
    </source>
</evidence>
<evidence type="ECO:0000313" key="3">
    <source>
        <dbReference type="Proteomes" id="UP000682308"/>
    </source>
</evidence>
<reference evidence="2 3" key="1">
    <citation type="submission" date="2021-04" db="EMBL/GenBank/DDBJ databases">
        <title>Characterization of the biosynthetic gene cluster of new lipopeptides with antitumor activity in the genome of the marine Streptomyces PHM034.</title>
        <authorList>
            <person name="Ceniceros A."/>
            <person name="Canedo L."/>
            <person name="Mendez C."/>
            <person name="Olano C."/>
            <person name="Schleissner C."/>
            <person name="Cuevas C."/>
            <person name="De La Calle F."/>
            <person name="Salas J.A."/>
        </authorList>
    </citation>
    <scope>NUCLEOTIDE SEQUENCE [LARGE SCALE GENOMIC DNA]</scope>
    <source>
        <strain evidence="2 3">PHM034</strain>
    </source>
</reference>
<dbReference type="EMBL" id="JAGTPG010000002">
    <property type="protein sequence ID" value="MBR8642130.1"/>
    <property type="molecule type" value="Genomic_DNA"/>
</dbReference>
<sequence>MPPQSAIVEAMKETLEDAHRYPDLPYVELRDTVPAHIGRSSDRTAVATGFPAMLRDIARASSKTESEAIFPEPSFAADLPGHGRM</sequence>
<dbReference type="Gene3D" id="3.40.640.10">
    <property type="entry name" value="Type I PLP-dependent aspartate aminotransferase-like (Major domain)"/>
    <property type="match status" value="1"/>
</dbReference>
<dbReference type="AlphaFoldDB" id="A0A941FIF7"/>
<dbReference type="SUPFAM" id="SSF53383">
    <property type="entry name" value="PLP-dependent transferases"/>
    <property type="match status" value="1"/>
</dbReference>